<reference evidence="6 8" key="2">
    <citation type="submission" date="2017-02" db="EMBL/GenBank/DDBJ databases">
        <authorList>
            <consortium name="Pathogen Informatics"/>
        </authorList>
    </citation>
    <scope>NUCLEOTIDE SEQUENCE [LARGE SCALE GENOMIC DNA]</scope>
    <source>
        <strain evidence="7">Clo34</strain>
        <strain evidence="9">clo34</strain>
        <strain evidence="6 8">VRECD0157</strain>
    </source>
</reference>
<dbReference type="GO" id="GO:0003723">
    <property type="term" value="F:RNA binding"/>
    <property type="evidence" value="ECO:0007669"/>
    <property type="project" value="InterPro"/>
</dbReference>
<evidence type="ECO:0000313" key="6">
    <source>
        <dbReference type="EMBL" id="SJS33849.1"/>
    </source>
</evidence>
<evidence type="ECO:0000313" key="3">
    <source>
        <dbReference type="EMBL" id="CDS84973.1"/>
    </source>
</evidence>
<dbReference type="EMBL" id="LK932905">
    <property type="protein sequence ID" value="CDT03924.1"/>
    <property type="molecule type" value="Genomic_DNA"/>
</dbReference>
<dbReference type="Pfam" id="PF03123">
    <property type="entry name" value="CAT_RBD"/>
    <property type="match status" value="1"/>
</dbReference>
<dbReference type="InterPro" id="IPR050661">
    <property type="entry name" value="BglG_antiterminators"/>
</dbReference>
<evidence type="ECO:0000256" key="1">
    <source>
        <dbReference type="ARBA" id="ARBA00022737"/>
    </source>
</evidence>
<dbReference type="SUPFAM" id="SSF50151">
    <property type="entry name" value="SacY-like RNA-binding domain"/>
    <property type="match status" value="1"/>
</dbReference>
<dbReference type="Proteomes" id="UP000411588">
    <property type="component" value="Unassembled WGS sequence"/>
</dbReference>
<dbReference type="InterPro" id="IPR036634">
    <property type="entry name" value="PRD_sf"/>
</dbReference>
<dbReference type="Pfam" id="PF00874">
    <property type="entry name" value="PRD"/>
    <property type="match status" value="2"/>
</dbReference>
<dbReference type="Gene3D" id="1.10.1790.10">
    <property type="entry name" value="PRD domain"/>
    <property type="match status" value="2"/>
</dbReference>
<sequence>MNKGNCILGEILIMIIQQIYNNNVVLVLDENIKKELILTGCGIGFQKKKGQEIDKSKIERTFVIQDESFLDKISKLASQVDEKFFEVSTEIIAYAEENLNTKLYEYIYVALTDHIAFAIKRYHENITIKNDLLHEIKRIHKKEYEIGKWAVDYINKEFDVKFPVDEAGFIAMHIVNSNYKGSSKESLLITKIVKDILNIIRYYYRVEFKEDDINYDRLLTHLKFFAKRLVKKEKINDTNNEIIDIIKVKYEKDYDCAYKIKTHVEKNYDYYVSQDELLYLTLHIKRVISVLNL</sequence>
<feature type="domain" description="PRD" evidence="2">
    <location>
        <begin position="185"/>
        <end position="293"/>
    </location>
</feature>
<dbReference type="Gene3D" id="2.30.24.10">
    <property type="entry name" value="CAT RNA-binding domain"/>
    <property type="match status" value="1"/>
</dbReference>
<dbReference type="AlphaFoldDB" id="A0A069AKB8"/>
<protein>
    <submittedName>
        <fullName evidence="4 7">Transcription antiterminator</fullName>
    </submittedName>
    <submittedName>
        <fullName evidence="3">Transcription antiterminator, licT family</fullName>
    </submittedName>
</protein>
<dbReference type="EMBL" id="LK932407">
    <property type="protein sequence ID" value="CDS88662.1"/>
    <property type="molecule type" value="Genomic_DNA"/>
</dbReference>
<evidence type="ECO:0000313" key="5">
    <source>
        <dbReference type="EMBL" id="CDT03924.1"/>
    </source>
</evidence>
<keyword evidence="1" id="KW-0677">Repeat</keyword>
<dbReference type="PANTHER" id="PTHR30185">
    <property type="entry name" value="CRYPTIC BETA-GLUCOSIDE BGL OPERON ANTITERMINATOR"/>
    <property type="match status" value="1"/>
</dbReference>
<dbReference type="InterPro" id="IPR036650">
    <property type="entry name" value="CAT_RNA-bd_dom_sf"/>
</dbReference>
<reference evidence="4" key="1">
    <citation type="submission" date="2014-07" db="EMBL/GenBank/DDBJ databases">
        <authorList>
            <person name="Monot Marc"/>
        </authorList>
    </citation>
    <scope>NUCLEOTIDE SEQUENCE</scope>
    <source>
        <strain evidence="5">7032989</strain>
        <strain evidence="4">7032994</strain>
    </source>
</reference>
<organism evidence="4">
    <name type="scientific">Clostridioides difficile</name>
    <name type="common">Peptoclostridium difficile</name>
    <dbReference type="NCBI Taxonomy" id="1496"/>
    <lineage>
        <taxon>Bacteria</taxon>
        <taxon>Bacillati</taxon>
        <taxon>Bacillota</taxon>
        <taxon>Clostridia</taxon>
        <taxon>Peptostreptococcales</taxon>
        <taxon>Peptostreptococcaceae</taxon>
        <taxon>Clostridioides</taxon>
    </lineage>
</organism>
<name>A0A069AKB8_CLODI</name>
<evidence type="ECO:0000313" key="8">
    <source>
        <dbReference type="Proteomes" id="UP000189137"/>
    </source>
</evidence>
<dbReference type="NCBIfam" id="NF046042">
    <property type="entry name" value="LicT"/>
    <property type="match status" value="1"/>
</dbReference>
<evidence type="ECO:0000259" key="2">
    <source>
        <dbReference type="PROSITE" id="PS51372"/>
    </source>
</evidence>
<dbReference type="EMBL" id="LK932505">
    <property type="protein sequence ID" value="CDS84973.1"/>
    <property type="molecule type" value="Genomic_DNA"/>
</dbReference>
<dbReference type="SUPFAM" id="SSF63520">
    <property type="entry name" value="PTS-regulatory domain, PRD"/>
    <property type="match status" value="2"/>
</dbReference>
<dbReference type="Proteomes" id="UP000189137">
    <property type="component" value="Unassembled WGS sequence"/>
</dbReference>
<gene>
    <name evidence="4" type="primary">licT</name>
    <name evidence="7" type="synonym">licT_1</name>
    <name evidence="6" type="synonym">licT_7</name>
    <name evidence="5" type="ORF">BN1095_250058</name>
    <name evidence="3" type="ORF">BN1096_520031</name>
    <name evidence="4" type="ORF">BN1097_680152</name>
    <name evidence="7" type="ORF">SAMEA1402399_00059</name>
    <name evidence="6" type="ORF">SAMEA3375112_01882</name>
</gene>
<feature type="domain" description="PRD" evidence="2">
    <location>
        <begin position="79"/>
        <end position="184"/>
    </location>
</feature>
<dbReference type="InterPro" id="IPR011608">
    <property type="entry name" value="PRD"/>
</dbReference>
<dbReference type="PANTHER" id="PTHR30185:SF15">
    <property type="entry name" value="CRYPTIC BETA-GLUCOSIDE BGL OPERON ANTITERMINATOR"/>
    <property type="match status" value="1"/>
</dbReference>
<evidence type="ECO:0000313" key="7">
    <source>
        <dbReference type="EMBL" id="VFD29027.1"/>
    </source>
</evidence>
<accession>A0A069AKB8</accession>
<dbReference type="PROSITE" id="PS51372">
    <property type="entry name" value="PRD_2"/>
    <property type="match status" value="2"/>
</dbReference>
<dbReference type="InterPro" id="IPR004341">
    <property type="entry name" value="CAT_RNA-bd_dom"/>
</dbReference>
<dbReference type="SMART" id="SM01061">
    <property type="entry name" value="CAT_RBD"/>
    <property type="match status" value="1"/>
</dbReference>
<dbReference type="EMBL" id="CAADAN010000001">
    <property type="protein sequence ID" value="VFD29027.1"/>
    <property type="molecule type" value="Genomic_DNA"/>
</dbReference>
<dbReference type="EMBL" id="FUPS01000005">
    <property type="protein sequence ID" value="SJS33849.1"/>
    <property type="molecule type" value="Genomic_DNA"/>
</dbReference>
<dbReference type="GO" id="GO:0006355">
    <property type="term" value="P:regulation of DNA-templated transcription"/>
    <property type="evidence" value="ECO:0007669"/>
    <property type="project" value="InterPro"/>
</dbReference>
<proteinExistence type="predicted"/>
<evidence type="ECO:0000313" key="4">
    <source>
        <dbReference type="EMBL" id="CDS88662.1"/>
    </source>
</evidence>
<evidence type="ECO:0000313" key="9">
    <source>
        <dbReference type="Proteomes" id="UP000411588"/>
    </source>
</evidence>
<dbReference type="RefSeq" id="WP_004454979.1">
    <property type="nucleotide sequence ID" value="NZ_BIRH01000014.1"/>
</dbReference>